<keyword evidence="2" id="KW-1185">Reference proteome</keyword>
<evidence type="ECO:0000313" key="2">
    <source>
        <dbReference type="Proteomes" id="UP001589870"/>
    </source>
</evidence>
<protein>
    <recommendedName>
        <fullName evidence="3">DUF4276 family protein</fullName>
    </recommendedName>
</protein>
<name>A0ABV6U3H2_9ACTN</name>
<sequence length="199" mass="22452">MSRPLVPGLIAEGRSDELFLAPLIQRQLRAFLTSASLKHDVELMEVEVAEIRTVADQMRVREEVERLADGCHIVFIHHDHRERSKADKLLTLECWDKTVRPVVLVPKIETEAWMLADAEAFREVRGANVNVLPTLPKAVEGVKDPKVVLRQVVVGTGMEDDDCRSSLARHVDLKKLAAVPAYRMWLDETQQALKGLGYL</sequence>
<evidence type="ECO:0008006" key="3">
    <source>
        <dbReference type="Google" id="ProtNLM"/>
    </source>
</evidence>
<dbReference type="EMBL" id="JBHMQT010000014">
    <property type="protein sequence ID" value="MFC0862522.1"/>
    <property type="molecule type" value="Genomic_DNA"/>
</dbReference>
<organism evidence="1 2">
    <name type="scientific">Sphaerimonospora cavernae</name>
    <dbReference type="NCBI Taxonomy" id="1740611"/>
    <lineage>
        <taxon>Bacteria</taxon>
        <taxon>Bacillati</taxon>
        <taxon>Actinomycetota</taxon>
        <taxon>Actinomycetes</taxon>
        <taxon>Streptosporangiales</taxon>
        <taxon>Streptosporangiaceae</taxon>
        <taxon>Sphaerimonospora</taxon>
    </lineage>
</organism>
<accession>A0ABV6U3H2</accession>
<dbReference type="Proteomes" id="UP001589870">
    <property type="component" value="Unassembled WGS sequence"/>
</dbReference>
<gene>
    <name evidence="1" type="ORF">ACFHYQ_09470</name>
</gene>
<comment type="caution">
    <text evidence="1">The sequence shown here is derived from an EMBL/GenBank/DDBJ whole genome shotgun (WGS) entry which is preliminary data.</text>
</comment>
<dbReference type="RefSeq" id="WP_394300722.1">
    <property type="nucleotide sequence ID" value="NZ_JBHMQT010000014.1"/>
</dbReference>
<reference evidence="1 2" key="1">
    <citation type="submission" date="2024-09" db="EMBL/GenBank/DDBJ databases">
        <authorList>
            <person name="Sun Q."/>
            <person name="Mori K."/>
        </authorList>
    </citation>
    <scope>NUCLEOTIDE SEQUENCE [LARGE SCALE GENOMIC DNA]</scope>
    <source>
        <strain evidence="1 2">TBRC 1851</strain>
    </source>
</reference>
<evidence type="ECO:0000313" key="1">
    <source>
        <dbReference type="EMBL" id="MFC0862522.1"/>
    </source>
</evidence>
<proteinExistence type="predicted"/>